<gene>
    <name evidence="7" type="ORF">SAMN02745116_02388</name>
</gene>
<evidence type="ECO:0000256" key="2">
    <source>
        <dbReference type="ARBA" id="ARBA00010488"/>
    </source>
</evidence>
<dbReference type="GO" id="GO:0019350">
    <property type="term" value="P:teichoic acid biosynthetic process"/>
    <property type="evidence" value="ECO:0007669"/>
    <property type="project" value="UniProtKB-KW"/>
</dbReference>
<dbReference type="InterPro" id="IPR051612">
    <property type="entry name" value="Teichoic_Acid_Biosynth"/>
</dbReference>
<dbReference type="SUPFAM" id="SSF53756">
    <property type="entry name" value="UDP-Glycosyltransferase/glycogen phosphorylase"/>
    <property type="match status" value="1"/>
</dbReference>
<dbReference type="InterPro" id="IPR007554">
    <property type="entry name" value="Glycerophosphate_synth"/>
</dbReference>
<protein>
    <submittedName>
        <fullName evidence="7">CDP-glycerol glycerophosphotransferase</fullName>
    </submittedName>
</protein>
<comment type="similarity">
    <text evidence="2">Belongs to the CDP-glycerol glycerophosphotransferase family.</text>
</comment>
<evidence type="ECO:0000256" key="3">
    <source>
        <dbReference type="ARBA" id="ARBA00022475"/>
    </source>
</evidence>
<dbReference type="GO" id="GO:0005886">
    <property type="term" value="C:plasma membrane"/>
    <property type="evidence" value="ECO:0007669"/>
    <property type="project" value="UniProtKB-SubCell"/>
</dbReference>
<dbReference type="RefSeq" id="WP_078808287.1">
    <property type="nucleotide sequence ID" value="NZ_FUXI01000036.1"/>
</dbReference>
<evidence type="ECO:0000256" key="5">
    <source>
        <dbReference type="ARBA" id="ARBA00022944"/>
    </source>
</evidence>
<keyword evidence="8" id="KW-1185">Reference proteome</keyword>
<dbReference type="PANTHER" id="PTHR37316">
    <property type="entry name" value="TEICHOIC ACID GLYCEROL-PHOSPHATE PRIMASE"/>
    <property type="match status" value="1"/>
</dbReference>
<dbReference type="GO" id="GO:0047355">
    <property type="term" value="F:CDP-glycerol glycerophosphotransferase activity"/>
    <property type="evidence" value="ECO:0007669"/>
    <property type="project" value="InterPro"/>
</dbReference>
<reference evidence="7 8" key="1">
    <citation type="submission" date="2017-02" db="EMBL/GenBank/DDBJ databases">
        <authorList>
            <person name="Peterson S.W."/>
        </authorList>
    </citation>
    <scope>NUCLEOTIDE SEQUENCE [LARGE SCALE GENOMIC DNA]</scope>
    <source>
        <strain evidence="7 8">ATCC BAA-1030</strain>
    </source>
</reference>
<keyword evidence="5" id="KW-0777">Teichoic acid biosynthesis</keyword>
<dbReference type="Gene3D" id="3.40.50.12580">
    <property type="match status" value="1"/>
</dbReference>
<dbReference type="OrthoDB" id="9811865at2"/>
<keyword evidence="3" id="KW-1003">Cell membrane</keyword>
<dbReference type="Gene3D" id="3.40.50.11820">
    <property type="match status" value="1"/>
</dbReference>
<comment type="subcellular location">
    <subcellularLocation>
        <location evidence="1">Cell membrane</location>
        <topology evidence="1">Peripheral membrane protein</topology>
    </subcellularLocation>
</comment>
<dbReference type="EMBL" id="FUXI01000036">
    <property type="protein sequence ID" value="SKA09256.1"/>
    <property type="molecule type" value="Genomic_DNA"/>
</dbReference>
<evidence type="ECO:0000313" key="7">
    <source>
        <dbReference type="EMBL" id="SKA09256.1"/>
    </source>
</evidence>
<dbReference type="STRING" id="263852.SAMN02745116_02388"/>
<evidence type="ECO:0000256" key="6">
    <source>
        <dbReference type="ARBA" id="ARBA00023136"/>
    </source>
</evidence>
<evidence type="ECO:0000256" key="4">
    <source>
        <dbReference type="ARBA" id="ARBA00022679"/>
    </source>
</evidence>
<evidence type="ECO:0000313" key="8">
    <source>
        <dbReference type="Proteomes" id="UP000190328"/>
    </source>
</evidence>
<dbReference type="InterPro" id="IPR043148">
    <property type="entry name" value="TagF_C"/>
</dbReference>
<proteinExistence type="inferred from homology"/>
<dbReference type="InterPro" id="IPR043149">
    <property type="entry name" value="TagF_N"/>
</dbReference>
<sequence length="386" mass="46362">MLDLSKLKNRIQPFAEPVTRVLFKVLSCFVNKRLVVFESFHGKNYSDSPRAMYEYFCLAHPEYKCVWVAARGYEHLFKEAGVPYVKKFSLRFYATMPRAKFWIINTRTPLYMKKSKKTIYLQTWHGTPLKHIGLDTNNKDRQHQEELIAETQRWDILLSANKYSTEKFQTAFDYRGKILEKGYPRNDILQQENEKKKSEIRERLGISSDKKVVLYAPTWREDRELERQMFEFENELPINEILTENEDVVILMRLHYLSVGLHDEEFPRDRVLDVTMYSDISHLYLISDLLITDYSSVMFDFAFTRKPMLFYMYDQERYHHNRGYYFEPKDILPGEIISERAMMPRAVRKKLESNEIDEKYEHFYQKFCIEQTNASQEVVEYLLANY</sequence>
<keyword evidence="6" id="KW-0472">Membrane</keyword>
<keyword evidence="4 7" id="KW-0808">Transferase</keyword>
<organism evidence="7 8">
    <name type="scientific">Pilibacter termitis</name>
    <dbReference type="NCBI Taxonomy" id="263852"/>
    <lineage>
        <taxon>Bacteria</taxon>
        <taxon>Bacillati</taxon>
        <taxon>Bacillota</taxon>
        <taxon>Bacilli</taxon>
        <taxon>Lactobacillales</taxon>
        <taxon>Enterococcaceae</taxon>
        <taxon>Pilibacter</taxon>
    </lineage>
</organism>
<dbReference type="AlphaFoldDB" id="A0A1T4R046"/>
<dbReference type="Proteomes" id="UP000190328">
    <property type="component" value="Unassembled WGS sequence"/>
</dbReference>
<name>A0A1T4R046_9ENTE</name>
<evidence type="ECO:0000256" key="1">
    <source>
        <dbReference type="ARBA" id="ARBA00004202"/>
    </source>
</evidence>
<accession>A0A1T4R046</accession>
<dbReference type="Pfam" id="PF04464">
    <property type="entry name" value="Glyphos_transf"/>
    <property type="match status" value="1"/>
</dbReference>
<dbReference type="PANTHER" id="PTHR37316:SF3">
    <property type="entry name" value="TEICHOIC ACID GLYCEROL-PHOSPHATE TRANSFERASE"/>
    <property type="match status" value="1"/>
</dbReference>